<organism evidence="12 13">
    <name type="scientific">Sunxiuqinia elliptica</name>
    <dbReference type="NCBI Taxonomy" id="655355"/>
    <lineage>
        <taxon>Bacteria</taxon>
        <taxon>Pseudomonadati</taxon>
        <taxon>Bacteroidota</taxon>
        <taxon>Bacteroidia</taxon>
        <taxon>Marinilabiliales</taxon>
        <taxon>Prolixibacteraceae</taxon>
        <taxon>Sunxiuqinia</taxon>
    </lineage>
</organism>
<dbReference type="CDD" id="cd09278">
    <property type="entry name" value="RNase_HI_prokaryote_like"/>
    <property type="match status" value="1"/>
</dbReference>
<comment type="similarity">
    <text evidence="3">Belongs to the RNase H family.</text>
</comment>
<evidence type="ECO:0000313" key="13">
    <source>
        <dbReference type="Proteomes" id="UP000294848"/>
    </source>
</evidence>
<comment type="cofactor">
    <cofactor evidence="2">
        <name>Mg(2+)</name>
        <dbReference type="ChEBI" id="CHEBI:18420"/>
    </cofactor>
</comment>
<gene>
    <name evidence="12" type="ORF">DET52_102278</name>
</gene>
<dbReference type="Gene3D" id="3.30.420.10">
    <property type="entry name" value="Ribonuclease H-like superfamily/Ribonuclease H"/>
    <property type="match status" value="1"/>
</dbReference>
<evidence type="ECO:0000256" key="10">
    <source>
        <dbReference type="ARBA" id="ARBA00022842"/>
    </source>
</evidence>
<dbReference type="InterPro" id="IPR002156">
    <property type="entry name" value="RNaseH_domain"/>
</dbReference>
<dbReference type="Pfam" id="PF00075">
    <property type="entry name" value="RNase_H"/>
    <property type="match status" value="1"/>
</dbReference>
<dbReference type="InterPro" id="IPR050092">
    <property type="entry name" value="RNase_H"/>
</dbReference>
<dbReference type="PANTHER" id="PTHR10642:SF26">
    <property type="entry name" value="RIBONUCLEASE H1"/>
    <property type="match status" value="1"/>
</dbReference>
<comment type="subunit">
    <text evidence="4">Monomer.</text>
</comment>
<evidence type="ECO:0000256" key="1">
    <source>
        <dbReference type="ARBA" id="ARBA00000077"/>
    </source>
</evidence>
<dbReference type="PANTHER" id="PTHR10642">
    <property type="entry name" value="RIBONUCLEASE H1"/>
    <property type="match status" value="1"/>
</dbReference>
<evidence type="ECO:0000256" key="6">
    <source>
        <dbReference type="ARBA" id="ARBA00022722"/>
    </source>
</evidence>
<dbReference type="EC" id="3.1.26.4" evidence="5"/>
<dbReference type="GO" id="GO:0003676">
    <property type="term" value="F:nucleic acid binding"/>
    <property type="evidence" value="ECO:0007669"/>
    <property type="project" value="InterPro"/>
</dbReference>
<dbReference type="NCBIfam" id="NF001236">
    <property type="entry name" value="PRK00203.1"/>
    <property type="match status" value="1"/>
</dbReference>
<evidence type="ECO:0000259" key="11">
    <source>
        <dbReference type="PROSITE" id="PS50879"/>
    </source>
</evidence>
<keyword evidence="10" id="KW-0460">Magnesium</keyword>
<dbReference type="OrthoDB" id="7845843at2"/>
<protein>
    <recommendedName>
        <fullName evidence="5">ribonuclease H</fullName>
        <ecNumber evidence="5">3.1.26.4</ecNumber>
    </recommendedName>
</protein>
<dbReference type="GO" id="GO:0046872">
    <property type="term" value="F:metal ion binding"/>
    <property type="evidence" value="ECO:0007669"/>
    <property type="project" value="UniProtKB-KW"/>
</dbReference>
<dbReference type="PROSITE" id="PS50879">
    <property type="entry name" value="RNASE_H_1"/>
    <property type="match status" value="1"/>
</dbReference>
<keyword evidence="9" id="KW-0378">Hydrolase</keyword>
<evidence type="ECO:0000313" key="12">
    <source>
        <dbReference type="EMBL" id="TDO03940.1"/>
    </source>
</evidence>
<name>A0A4R6H6V8_9BACT</name>
<dbReference type="AlphaFoldDB" id="A0A4R6H6V8"/>
<evidence type="ECO:0000256" key="7">
    <source>
        <dbReference type="ARBA" id="ARBA00022723"/>
    </source>
</evidence>
<reference evidence="12 13" key="1">
    <citation type="submission" date="2019-03" db="EMBL/GenBank/DDBJ databases">
        <title>Freshwater and sediment microbial communities from various areas in North America, analyzing microbe dynamics in response to fracking.</title>
        <authorList>
            <person name="Lamendella R."/>
        </authorList>
    </citation>
    <scope>NUCLEOTIDE SEQUENCE [LARGE SCALE GENOMIC DNA]</scope>
    <source>
        <strain evidence="12 13">114D</strain>
    </source>
</reference>
<keyword evidence="7" id="KW-0479">Metal-binding</keyword>
<keyword evidence="8" id="KW-0255">Endonuclease</keyword>
<dbReference type="GO" id="GO:0004523">
    <property type="term" value="F:RNA-DNA hybrid ribonuclease activity"/>
    <property type="evidence" value="ECO:0007669"/>
    <property type="project" value="UniProtKB-EC"/>
</dbReference>
<dbReference type="GO" id="GO:0043137">
    <property type="term" value="P:DNA replication, removal of RNA primer"/>
    <property type="evidence" value="ECO:0007669"/>
    <property type="project" value="TreeGrafter"/>
</dbReference>
<keyword evidence="6" id="KW-0540">Nuclease</keyword>
<evidence type="ECO:0000256" key="3">
    <source>
        <dbReference type="ARBA" id="ARBA00005300"/>
    </source>
</evidence>
<dbReference type="Proteomes" id="UP000294848">
    <property type="component" value="Unassembled WGS sequence"/>
</dbReference>
<comment type="caution">
    <text evidence="12">The sequence shown here is derived from an EMBL/GenBank/DDBJ whole genome shotgun (WGS) entry which is preliminary data.</text>
</comment>
<proteinExistence type="inferred from homology"/>
<evidence type="ECO:0000256" key="8">
    <source>
        <dbReference type="ARBA" id="ARBA00022759"/>
    </source>
</evidence>
<dbReference type="InterPro" id="IPR036397">
    <property type="entry name" value="RNaseH_sf"/>
</dbReference>
<feature type="domain" description="RNase H type-1" evidence="11">
    <location>
        <begin position="3"/>
        <end position="141"/>
    </location>
</feature>
<dbReference type="InterPro" id="IPR012337">
    <property type="entry name" value="RNaseH-like_sf"/>
</dbReference>
<evidence type="ECO:0000256" key="5">
    <source>
        <dbReference type="ARBA" id="ARBA00012180"/>
    </source>
</evidence>
<evidence type="ECO:0000256" key="2">
    <source>
        <dbReference type="ARBA" id="ARBA00001946"/>
    </source>
</evidence>
<accession>A0A4R6H6V8</accession>
<sequence length="156" mass="17948">MTNSPRITIYTDGAARGNPGPGGYGIVMLSGPHRKELSEGFELTTNNRMELLAVIVALETLKFSNCQVTIYSDSKYVVDAVEKKWLWGWVKKRFKNKKNVDLWTRFIKVYQLHQVRFVWVKGHANIPENERCDQLAVEASMQPNLKKDEGYLQNQD</sequence>
<evidence type="ECO:0000256" key="4">
    <source>
        <dbReference type="ARBA" id="ARBA00011245"/>
    </source>
</evidence>
<dbReference type="SUPFAM" id="SSF53098">
    <property type="entry name" value="Ribonuclease H-like"/>
    <property type="match status" value="1"/>
</dbReference>
<dbReference type="EMBL" id="SNWI01000002">
    <property type="protein sequence ID" value="TDO03940.1"/>
    <property type="molecule type" value="Genomic_DNA"/>
</dbReference>
<dbReference type="InterPro" id="IPR022892">
    <property type="entry name" value="RNaseHI"/>
</dbReference>
<evidence type="ECO:0000256" key="9">
    <source>
        <dbReference type="ARBA" id="ARBA00022801"/>
    </source>
</evidence>
<comment type="catalytic activity">
    <reaction evidence="1">
        <text>Endonucleolytic cleavage to 5'-phosphomonoester.</text>
        <dbReference type="EC" id="3.1.26.4"/>
    </reaction>
</comment>
<dbReference type="RefSeq" id="WP_133464299.1">
    <property type="nucleotide sequence ID" value="NZ_SNWI01000002.1"/>
</dbReference>